<dbReference type="HAMAP" id="MF_01355">
    <property type="entry name" value="NDH1_NDH1L"/>
    <property type="match status" value="1"/>
</dbReference>
<evidence type="ECO:0000256" key="10">
    <source>
        <dbReference type="ARBA" id="ARBA00023136"/>
    </source>
</evidence>
<dbReference type="GO" id="GO:0016655">
    <property type="term" value="F:oxidoreductase activity, acting on NAD(P)H, quinone or similar compound as acceptor"/>
    <property type="evidence" value="ECO:0007669"/>
    <property type="project" value="UniProtKB-UniRule"/>
</dbReference>
<dbReference type="GO" id="GO:0031676">
    <property type="term" value="C:plasma membrane-derived thylakoid membrane"/>
    <property type="evidence" value="ECO:0007669"/>
    <property type="project" value="UniProtKB-SubCell"/>
</dbReference>
<comment type="subcellular location">
    <subcellularLocation>
        <location evidence="13">Cellular thylakoid membrane</location>
        <topology evidence="13">Multi-pass membrane protein</topology>
    </subcellularLocation>
    <subcellularLocation>
        <location evidence="1">Membrane</location>
        <topology evidence="1">Multi-pass membrane protein</topology>
    </subcellularLocation>
</comment>
<keyword evidence="7 13" id="KW-1133">Transmembrane helix</keyword>
<dbReference type="InterPro" id="IPR019654">
    <property type="entry name" value="NADH-quinone_OxRdatse_su_L"/>
</dbReference>
<proteinExistence type="inferred from homology"/>
<keyword evidence="3 13" id="KW-0874">Quinone</keyword>
<keyword evidence="9 13" id="KW-0793">Thylakoid</keyword>
<accession>A0A8J7AVF1</accession>
<dbReference type="Pfam" id="PF10716">
    <property type="entry name" value="NdhL"/>
    <property type="match status" value="1"/>
</dbReference>
<comment type="subunit">
    <text evidence="13">NDH-1 can be composed of about 15 different subunits; different subcomplexes with different compositions have been identified which probably have different functions.</text>
</comment>
<feature type="transmembrane region" description="Helical" evidence="13">
    <location>
        <begin position="6"/>
        <end position="28"/>
    </location>
</feature>
<keyword evidence="2 13" id="KW-0812">Transmembrane</keyword>
<evidence type="ECO:0000256" key="8">
    <source>
        <dbReference type="ARBA" id="ARBA00023027"/>
    </source>
</evidence>
<dbReference type="GO" id="GO:0048038">
    <property type="term" value="F:quinone binding"/>
    <property type="evidence" value="ECO:0007669"/>
    <property type="project" value="UniProtKB-KW"/>
</dbReference>
<organism evidence="14 15">
    <name type="scientific">Vasconcelosia minhoensis LEGE 07310</name>
    <dbReference type="NCBI Taxonomy" id="915328"/>
    <lineage>
        <taxon>Bacteria</taxon>
        <taxon>Bacillati</taxon>
        <taxon>Cyanobacteriota</taxon>
        <taxon>Cyanophyceae</taxon>
        <taxon>Nodosilineales</taxon>
        <taxon>Cymatolegaceae</taxon>
        <taxon>Vasconcelosia</taxon>
        <taxon>Vasconcelosia minhoensis</taxon>
    </lineage>
</organism>
<comment type="caution">
    <text evidence="14">The sequence shown here is derived from an EMBL/GenBank/DDBJ whole genome shotgun (WGS) entry which is preliminary data.</text>
</comment>
<dbReference type="EMBL" id="JADEXG010000020">
    <property type="protein sequence ID" value="MBE9077673.1"/>
    <property type="molecule type" value="Genomic_DNA"/>
</dbReference>
<keyword evidence="4 13" id="KW-0521">NADP</keyword>
<dbReference type="PANTHER" id="PTHR36727">
    <property type="entry name" value="NAD(P)H-QUINONE OXIDOREDUCTASE SUBUNIT L, CHLOROPLASTIC"/>
    <property type="match status" value="1"/>
</dbReference>
<dbReference type="PANTHER" id="PTHR36727:SF2">
    <property type="entry name" value="NAD(P)H-QUINONE OXIDOREDUCTASE SUBUNIT L, CHLOROPLASTIC"/>
    <property type="match status" value="1"/>
</dbReference>
<evidence type="ECO:0000313" key="15">
    <source>
        <dbReference type="Proteomes" id="UP000636505"/>
    </source>
</evidence>
<gene>
    <name evidence="13 14" type="primary">ndhL</name>
    <name evidence="14" type="ORF">IQ241_10250</name>
</gene>
<keyword evidence="10 13" id="KW-0472">Membrane</keyword>
<evidence type="ECO:0000256" key="6">
    <source>
        <dbReference type="ARBA" id="ARBA00022967"/>
    </source>
</evidence>
<comment type="function">
    <text evidence="13">NDH-1 shuttles electrons from an unknown electron donor, via FMN and iron-sulfur (Fe-S) centers, to quinones in the respiratory and/or the photosynthetic chain. The immediate electron acceptor for the enzyme in this species is believed to be plastoquinone. Couples the redox reaction to proton translocation, and thus conserves the redox energy in a proton gradient. Cyanobacterial NDH-1 also plays a role in inorganic carbon-concentration.</text>
</comment>
<dbReference type="RefSeq" id="WP_193906814.1">
    <property type="nucleotide sequence ID" value="NZ_JADEXG010000020.1"/>
</dbReference>
<evidence type="ECO:0000256" key="12">
    <source>
        <dbReference type="ARBA" id="ARBA00048026"/>
    </source>
</evidence>
<evidence type="ECO:0000256" key="11">
    <source>
        <dbReference type="ARBA" id="ARBA00047726"/>
    </source>
</evidence>
<evidence type="ECO:0000256" key="1">
    <source>
        <dbReference type="ARBA" id="ARBA00004141"/>
    </source>
</evidence>
<sequence length="69" mass="7949">MLIAALLYAALGGLYLLVIPAALMYYLKLRWNTVSSVERLILYALMFVFFPGMLLLSPLLNFRPQRREV</sequence>
<dbReference type="EC" id="7.1.1.-" evidence="13"/>
<keyword evidence="8 13" id="KW-0520">NAD</keyword>
<evidence type="ECO:0000256" key="3">
    <source>
        <dbReference type="ARBA" id="ARBA00022719"/>
    </source>
</evidence>
<keyword evidence="13" id="KW-0813">Transport</keyword>
<evidence type="ECO:0000313" key="14">
    <source>
        <dbReference type="EMBL" id="MBE9077673.1"/>
    </source>
</evidence>
<feature type="transmembrane region" description="Helical" evidence="13">
    <location>
        <begin position="40"/>
        <end position="60"/>
    </location>
</feature>
<evidence type="ECO:0000256" key="7">
    <source>
        <dbReference type="ARBA" id="ARBA00022989"/>
    </source>
</evidence>
<keyword evidence="6 13" id="KW-1278">Translocase</keyword>
<keyword evidence="15" id="KW-1185">Reference proteome</keyword>
<evidence type="ECO:0000256" key="9">
    <source>
        <dbReference type="ARBA" id="ARBA00023078"/>
    </source>
</evidence>
<comment type="catalytic activity">
    <reaction evidence="12 13">
        <text>a plastoquinone + NADH + (n+1) H(+)(in) = a plastoquinol + NAD(+) + n H(+)(out)</text>
        <dbReference type="Rhea" id="RHEA:42608"/>
        <dbReference type="Rhea" id="RHEA-COMP:9561"/>
        <dbReference type="Rhea" id="RHEA-COMP:9562"/>
        <dbReference type="ChEBI" id="CHEBI:15378"/>
        <dbReference type="ChEBI" id="CHEBI:17757"/>
        <dbReference type="ChEBI" id="CHEBI:57540"/>
        <dbReference type="ChEBI" id="CHEBI:57945"/>
        <dbReference type="ChEBI" id="CHEBI:62192"/>
    </reaction>
</comment>
<evidence type="ECO:0000256" key="4">
    <source>
        <dbReference type="ARBA" id="ARBA00022857"/>
    </source>
</evidence>
<dbReference type="Proteomes" id="UP000636505">
    <property type="component" value="Unassembled WGS sequence"/>
</dbReference>
<dbReference type="AlphaFoldDB" id="A0A8J7AVF1"/>
<keyword evidence="5 13" id="KW-0618">Plastoquinone</keyword>
<evidence type="ECO:0000256" key="13">
    <source>
        <dbReference type="HAMAP-Rule" id="MF_01355"/>
    </source>
</evidence>
<name>A0A8J7AVF1_9CYAN</name>
<comment type="catalytic activity">
    <reaction evidence="11 13">
        <text>a plastoquinone + NADPH + (n+1) H(+)(in) = a plastoquinol + NADP(+) + n H(+)(out)</text>
        <dbReference type="Rhea" id="RHEA:42612"/>
        <dbReference type="Rhea" id="RHEA-COMP:9561"/>
        <dbReference type="Rhea" id="RHEA-COMP:9562"/>
        <dbReference type="ChEBI" id="CHEBI:15378"/>
        <dbReference type="ChEBI" id="CHEBI:17757"/>
        <dbReference type="ChEBI" id="CHEBI:57783"/>
        <dbReference type="ChEBI" id="CHEBI:58349"/>
        <dbReference type="ChEBI" id="CHEBI:62192"/>
    </reaction>
</comment>
<comment type="similarity">
    <text evidence="13">Belongs to the complex I NdhL subunit family.</text>
</comment>
<protein>
    <recommendedName>
        <fullName evidence="13">NAD(P)H-quinone oxidoreductase subunit L</fullName>
        <ecNumber evidence="13">7.1.1.-</ecNumber>
    </recommendedName>
    <alternativeName>
        <fullName evidence="13">NAD(P)H dehydrogenase I subunit L</fullName>
        <shortName evidence="13">NDH-1 subunit L</shortName>
        <shortName evidence="13">NDH-L</shortName>
    </alternativeName>
</protein>
<evidence type="ECO:0000256" key="2">
    <source>
        <dbReference type="ARBA" id="ARBA00022692"/>
    </source>
</evidence>
<evidence type="ECO:0000256" key="5">
    <source>
        <dbReference type="ARBA" id="ARBA00022957"/>
    </source>
</evidence>
<reference evidence="14" key="1">
    <citation type="submission" date="2020-10" db="EMBL/GenBank/DDBJ databases">
        <authorList>
            <person name="Castelo-Branco R."/>
            <person name="Eusebio N."/>
            <person name="Adriana R."/>
            <person name="Vieira A."/>
            <person name="Brugerolle De Fraissinette N."/>
            <person name="Rezende De Castro R."/>
            <person name="Schneider M.P."/>
            <person name="Vasconcelos V."/>
            <person name="Leao P.N."/>
        </authorList>
    </citation>
    <scope>NUCLEOTIDE SEQUENCE</scope>
    <source>
        <strain evidence="14">LEGE 07310</strain>
    </source>
</reference>